<dbReference type="EMBL" id="CP015520">
    <property type="protein sequence ID" value="ANF22108.1"/>
    <property type="molecule type" value="Genomic_DNA"/>
</dbReference>
<evidence type="ECO:0008006" key="3">
    <source>
        <dbReference type="Google" id="ProtNLM"/>
    </source>
</evidence>
<sequence>MRGELIKILSLIEEKANELTLDGYEPDVVLFGFEAYEFLKNQVNKEFGGEEEVLELSGMKVRLLDELGKDAVVVDSKALGLGLGGAKRFKVLE</sequence>
<dbReference type="RefSeq" id="WP_068664476.1">
    <property type="nucleotide sequence ID" value="NZ_CP015520.1"/>
</dbReference>
<dbReference type="KEGG" id="tpie:A7C91_02070"/>
<reference evidence="2" key="1">
    <citation type="journal article" date="2016" name="Syst. Appl. Microbiol.">
        <title>Thermococcus piezophilus sp. nov., a novel hyperthermophilic and piezophilic archaeon with a broad pressure range for growth, isolated from a deepest hydrothermal vent at the Mid-Cayman Rise.</title>
        <authorList>
            <person name="Dalmasso C."/>
            <person name="Oger P."/>
            <person name="Selva G."/>
            <person name="Courtine D."/>
            <person name="L'Haridon S."/>
            <person name="Garlaschelli A."/>
            <person name="Roussel E."/>
            <person name="Miyazaki J."/>
            <person name="Reveillaud J."/>
            <person name="Jebbar M."/>
            <person name="Takai K."/>
            <person name="Maignien L."/>
            <person name="Alain K."/>
        </authorList>
    </citation>
    <scope>NUCLEOTIDE SEQUENCE [LARGE SCALE GENOMIC DNA]</scope>
    <source>
        <strain evidence="2">CDGS</strain>
    </source>
</reference>
<dbReference type="InterPro" id="IPR036216">
    <property type="entry name" value="ENCP4_sf"/>
</dbReference>
<organism evidence="1 2">
    <name type="scientific">Thermococcus piezophilus</name>
    <dbReference type="NCBI Taxonomy" id="1712654"/>
    <lineage>
        <taxon>Archaea</taxon>
        <taxon>Methanobacteriati</taxon>
        <taxon>Methanobacteriota</taxon>
        <taxon>Thermococci</taxon>
        <taxon>Thermococcales</taxon>
        <taxon>Thermococcaceae</taxon>
        <taxon>Thermococcus</taxon>
    </lineage>
</organism>
<dbReference type="AlphaFoldDB" id="A0A172WFB3"/>
<dbReference type="Gene3D" id="3.30.2320.10">
    <property type="entry name" value="hypothetical protein PF0899 domain"/>
    <property type="match status" value="1"/>
</dbReference>
<dbReference type="SUPFAM" id="SSF111057">
    <property type="entry name" value="Hypothetical protein PF0899"/>
    <property type="match status" value="1"/>
</dbReference>
<evidence type="ECO:0000313" key="2">
    <source>
        <dbReference type="Proteomes" id="UP000076969"/>
    </source>
</evidence>
<evidence type="ECO:0000313" key="1">
    <source>
        <dbReference type="EMBL" id="ANF22108.1"/>
    </source>
</evidence>
<dbReference type="NCBIfam" id="NF041190">
    <property type="entry name" value="encap_f4a"/>
    <property type="match status" value="1"/>
</dbReference>
<dbReference type="PIRSF" id="PIRSF004604">
    <property type="entry name" value="UCP004604"/>
    <property type="match status" value="1"/>
</dbReference>
<gene>
    <name evidence="1" type="ORF">A7C91_02070</name>
</gene>
<dbReference type="Pfam" id="PF08967">
    <property type="entry name" value="ENCP4"/>
    <property type="match status" value="1"/>
</dbReference>
<dbReference type="OrthoDB" id="85203at2157"/>
<dbReference type="InterPro" id="IPR014418">
    <property type="entry name" value="ENCP4"/>
</dbReference>
<keyword evidence="2" id="KW-1185">Reference proteome</keyword>
<dbReference type="GeneID" id="28494942"/>
<name>A0A172WFB3_9EURY</name>
<protein>
    <recommendedName>
        <fullName evidence="3">DUF1884 domain-containing protein</fullName>
    </recommendedName>
</protein>
<dbReference type="Proteomes" id="UP000076969">
    <property type="component" value="Chromosome"/>
</dbReference>
<proteinExistence type="predicted"/>
<accession>A0A172WFB3</accession>